<dbReference type="AlphaFoldDB" id="A0A9X4KQ63"/>
<proteinExistence type="predicted"/>
<dbReference type="Proteomes" id="UP001153404">
    <property type="component" value="Unassembled WGS sequence"/>
</dbReference>
<dbReference type="CDD" id="cd00229">
    <property type="entry name" value="SGNH_hydrolase"/>
    <property type="match status" value="1"/>
</dbReference>
<name>A0A9X4KQ63_9BACL</name>
<protein>
    <submittedName>
        <fullName evidence="1">SGNH/GDSL hydrolase family protein</fullName>
    </submittedName>
</protein>
<keyword evidence="2" id="KW-1185">Reference proteome</keyword>
<dbReference type="EMBL" id="JAPDIA010000001">
    <property type="protein sequence ID" value="MDG0808201.1"/>
    <property type="molecule type" value="Genomic_DNA"/>
</dbReference>
<organism evidence="1 2">
    <name type="scientific">Cohnella rhizosphaerae</name>
    <dbReference type="NCBI Taxonomy" id="1457232"/>
    <lineage>
        <taxon>Bacteria</taxon>
        <taxon>Bacillati</taxon>
        <taxon>Bacillota</taxon>
        <taxon>Bacilli</taxon>
        <taxon>Bacillales</taxon>
        <taxon>Paenibacillaceae</taxon>
        <taxon>Cohnella</taxon>
    </lineage>
</organism>
<sequence>MIIKKDEELILRSMEGIVRQIWDFDKNIDIVFVYTITEAMAESYKLDRAPRTIELHQKIADFYGIPSVNVGKKLWQSVGTGMLTWEELLPDSVHPSDKGYRIYADEMQRFLSDRIAPGQIERQLGNYLTSRANVKGRLVDAWELFREPWAKDGNSLAGRYPHMLVCDNPGAELEYKFKGGSIGLYWLIAPDSGDIAWSLDGNKTGKISSWDKHALNFTRAGYCILDSNLQAGEHVLKIKVLQEKHPQSEGNWIRIGAFFN</sequence>
<accession>A0A9X4KQ63</accession>
<evidence type="ECO:0000313" key="1">
    <source>
        <dbReference type="EMBL" id="MDG0808201.1"/>
    </source>
</evidence>
<reference evidence="1" key="1">
    <citation type="submission" date="2022-10" db="EMBL/GenBank/DDBJ databases">
        <title>Comparative genomic analysis of Cohnella hashimotonis sp. nov., isolated from the International Space Station.</title>
        <authorList>
            <person name="Simpson A."/>
            <person name="Venkateswaran K."/>
        </authorList>
    </citation>
    <scope>NUCLEOTIDE SEQUENCE</scope>
    <source>
        <strain evidence="1">DSM 28161</strain>
    </source>
</reference>
<dbReference type="RefSeq" id="WP_277528528.1">
    <property type="nucleotide sequence ID" value="NZ_JAPDIA010000001.1"/>
</dbReference>
<dbReference type="InterPro" id="IPR036514">
    <property type="entry name" value="SGNH_hydro_sf"/>
</dbReference>
<dbReference type="Gene3D" id="2.60.120.260">
    <property type="entry name" value="Galactose-binding domain-like"/>
    <property type="match status" value="1"/>
</dbReference>
<dbReference type="GO" id="GO:0016787">
    <property type="term" value="F:hydrolase activity"/>
    <property type="evidence" value="ECO:0007669"/>
    <property type="project" value="UniProtKB-KW"/>
</dbReference>
<dbReference type="Gene3D" id="3.40.50.1110">
    <property type="entry name" value="SGNH hydrolase"/>
    <property type="match status" value="1"/>
</dbReference>
<gene>
    <name evidence="1" type="ORF">OMP40_01325</name>
</gene>
<evidence type="ECO:0000313" key="2">
    <source>
        <dbReference type="Proteomes" id="UP001153404"/>
    </source>
</evidence>
<dbReference type="SUPFAM" id="SSF52266">
    <property type="entry name" value="SGNH hydrolase"/>
    <property type="match status" value="1"/>
</dbReference>
<keyword evidence="1" id="KW-0378">Hydrolase</keyword>
<comment type="caution">
    <text evidence="1">The sequence shown here is derived from an EMBL/GenBank/DDBJ whole genome shotgun (WGS) entry which is preliminary data.</text>
</comment>